<dbReference type="AlphaFoldDB" id="A0A0F9V1K3"/>
<accession>A0A0F9V1K3</accession>
<proteinExistence type="predicted"/>
<dbReference type="Pfam" id="PF05960">
    <property type="entry name" value="DUF885"/>
    <property type="match status" value="1"/>
</dbReference>
<evidence type="ECO:0000313" key="2">
    <source>
        <dbReference type="EMBL" id="KKN99145.1"/>
    </source>
</evidence>
<feature type="region of interest" description="Disordered" evidence="1">
    <location>
        <begin position="25"/>
        <end position="48"/>
    </location>
</feature>
<dbReference type="PROSITE" id="PS51257">
    <property type="entry name" value="PROKAR_LIPOPROTEIN"/>
    <property type="match status" value="1"/>
</dbReference>
<dbReference type="InterPro" id="IPR010281">
    <property type="entry name" value="DUF885"/>
</dbReference>
<name>A0A0F9V1K3_9ZZZZ</name>
<organism evidence="2">
    <name type="scientific">marine sediment metagenome</name>
    <dbReference type="NCBI Taxonomy" id="412755"/>
    <lineage>
        <taxon>unclassified sequences</taxon>
        <taxon>metagenomes</taxon>
        <taxon>ecological metagenomes</taxon>
    </lineage>
</organism>
<gene>
    <name evidence="2" type="ORF">LCGC14_0139380</name>
</gene>
<dbReference type="EMBL" id="LAZR01000048">
    <property type="protein sequence ID" value="KKN99145.1"/>
    <property type="molecule type" value="Genomic_DNA"/>
</dbReference>
<sequence>MRNRTQRIIPTGLLLVALVLGCSPESEPTPPPIADTQTPVTRADDAATPVPAGINDFFSEFTAQWVRANPNQAISTGFFDGAEQNQLEQQVTPLTRAQEQRRITLAHEGLAQLDRYDLDQENDTVRISADVMRWSLQRVVDNGAFLDFEFPLQQMNGANVGLVNQLTVVHPLRSANDAENYLTRLQLLDDRMREATTEAARQSEIGIRPPTFILQTTIDQMDRFISDTPRDNPLATTLFSKTASIEGLSEDQRIQLLERAATIVADEVYPAWRDAINELEEQLPLSTSDAGLWAIPGGDTYYAAQLKRFTTTELTADEIHQIGLREVARIESQMDTLMRQIGLDEGTVEERSVILQQRLAYPDSDEGRAALMDDIEVYLRDAEARAESLFDNRPTTPVIAQPYPEFRWENAAASYTSPPLDGSRPGIFQMPLRLDRLSNFTLRTLVYHETVPGHHFQIALITENDELPRFMQIRAFGGISASSEGWALYAERLAAEEGWYEDDIEGLLGQLDSELFRARRLVVDTGLHAKQWTRQQAIDYGIPPSEVDRYVVYPGQATSYMIGQLRIIELRDRAREALGERFSMQDFHNVVLSLGVVPLTVLEREIDAYITAAREV</sequence>
<evidence type="ECO:0008006" key="3">
    <source>
        <dbReference type="Google" id="ProtNLM"/>
    </source>
</evidence>
<dbReference type="PANTHER" id="PTHR33361:SF2">
    <property type="entry name" value="DUF885 DOMAIN-CONTAINING PROTEIN"/>
    <property type="match status" value="1"/>
</dbReference>
<dbReference type="PANTHER" id="PTHR33361">
    <property type="entry name" value="GLR0591 PROTEIN"/>
    <property type="match status" value="1"/>
</dbReference>
<protein>
    <recommendedName>
        <fullName evidence="3">DUF885 domain-containing protein</fullName>
    </recommendedName>
</protein>
<evidence type="ECO:0000256" key="1">
    <source>
        <dbReference type="SAM" id="MobiDB-lite"/>
    </source>
</evidence>
<reference evidence="2" key="1">
    <citation type="journal article" date="2015" name="Nature">
        <title>Complex archaea that bridge the gap between prokaryotes and eukaryotes.</title>
        <authorList>
            <person name="Spang A."/>
            <person name="Saw J.H."/>
            <person name="Jorgensen S.L."/>
            <person name="Zaremba-Niedzwiedzka K."/>
            <person name="Martijn J."/>
            <person name="Lind A.E."/>
            <person name="van Eijk R."/>
            <person name="Schleper C."/>
            <person name="Guy L."/>
            <person name="Ettema T.J."/>
        </authorList>
    </citation>
    <scope>NUCLEOTIDE SEQUENCE</scope>
</reference>
<comment type="caution">
    <text evidence="2">The sequence shown here is derived from an EMBL/GenBank/DDBJ whole genome shotgun (WGS) entry which is preliminary data.</text>
</comment>